<dbReference type="EC" id="2.5.1.61" evidence="5 9"/>
<comment type="function">
    <text evidence="2">Tetrapolymerization of the monopyrrole PBG into the hydroxymethylbilane pre-uroporphyrinogen in several discrete steps.</text>
</comment>
<dbReference type="GO" id="GO:0004418">
    <property type="term" value="F:hydroxymethylbilane synthase activity"/>
    <property type="evidence" value="ECO:0007669"/>
    <property type="project" value="UniProtKB-UniRule"/>
</dbReference>
<evidence type="ECO:0000256" key="7">
    <source>
        <dbReference type="ARBA" id="ARBA00023244"/>
    </source>
</evidence>
<dbReference type="AlphaFoldDB" id="A0A401LBT9"/>
<evidence type="ECO:0000256" key="2">
    <source>
        <dbReference type="ARBA" id="ARBA00002869"/>
    </source>
</evidence>
<evidence type="ECO:0000256" key="4">
    <source>
        <dbReference type="ARBA" id="ARBA00011245"/>
    </source>
</evidence>
<name>A0A401LBT9_9FIRM</name>
<dbReference type="Proteomes" id="UP000287361">
    <property type="component" value="Unassembled WGS sequence"/>
</dbReference>
<evidence type="ECO:0000256" key="1">
    <source>
        <dbReference type="ARBA" id="ARBA00001916"/>
    </source>
</evidence>
<comment type="catalytic activity">
    <reaction evidence="8">
        <text>4 porphobilinogen + H2O = hydroxymethylbilane + 4 NH4(+)</text>
        <dbReference type="Rhea" id="RHEA:13185"/>
        <dbReference type="ChEBI" id="CHEBI:15377"/>
        <dbReference type="ChEBI" id="CHEBI:28938"/>
        <dbReference type="ChEBI" id="CHEBI:57845"/>
        <dbReference type="ChEBI" id="CHEBI:58126"/>
        <dbReference type="EC" id="2.5.1.61"/>
    </reaction>
</comment>
<evidence type="ECO:0000256" key="6">
    <source>
        <dbReference type="ARBA" id="ARBA00022679"/>
    </source>
</evidence>
<accession>A0A401LBT9</accession>
<organism evidence="12 13">
    <name type="scientific">Anaerotignum faecicola</name>
    <dbReference type="NCBI Taxonomy" id="2358141"/>
    <lineage>
        <taxon>Bacteria</taxon>
        <taxon>Bacillati</taxon>
        <taxon>Bacillota</taxon>
        <taxon>Clostridia</taxon>
        <taxon>Lachnospirales</taxon>
        <taxon>Anaerotignaceae</taxon>
        <taxon>Anaerotignum</taxon>
    </lineage>
</organism>
<dbReference type="Pfam" id="PF03900">
    <property type="entry name" value="Porphobil_deamC"/>
    <property type="match status" value="1"/>
</dbReference>
<dbReference type="InterPro" id="IPR000860">
    <property type="entry name" value="HemC"/>
</dbReference>
<protein>
    <recommendedName>
        <fullName evidence="5 9">Hydroxymethylbilane synthase</fullName>
        <ecNumber evidence="5 9">2.5.1.61</ecNumber>
    </recommendedName>
</protein>
<dbReference type="Pfam" id="PF01379">
    <property type="entry name" value="Porphobil_deam"/>
    <property type="match status" value="1"/>
</dbReference>
<dbReference type="GO" id="GO:0005737">
    <property type="term" value="C:cytoplasm"/>
    <property type="evidence" value="ECO:0007669"/>
    <property type="project" value="UniProtKB-UniRule"/>
</dbReference>
<evidence type="ECO:0000259" key="10">
    <source>
        <dbReference type="Pfam" id="PF01379"/>
    </source>
</evidence>
<evidence type="ECO:0000259" key="11">
    <source>
        <dbReference type="Pfam" id="PF03900"/>
    </source>
</evidence>
<dbReference type="InterPro" id="IPR036803">
    <property type="entry name" value="Porphobilinogen_deaminase_C_sf"/>
</dbReference>
<reference evidence="12 13" key="1">
    <citation type="submission" date="2018-10" db="EMBL/GenBank/DDBJ databases">
        <title>Draft Genome Sequence of Anaerotignum sp. KCTC 15736.</title>
        <authorList>
            <person name="Choi S.H."/>
            <person name="Kim J.S."/>
            <person name="Kang S.W."/>
            <person name="Lee J.S."/>
            <person name="Park S.H."/>
        </authorList>
    </citation>
    <scope>NUCLEOTIDE SEQUENCE [LARGE SCALE GENOMIC DNA]</scope>
    <source>
        <strain evidence="12 13">KCTC 15736</strain>
    </source>
</reference>
<dbReference type="SUPFAM" id="SSF54782">
    <property type="entry name" value="Porphobilinogen deaminase (hydroxymethylbilane synthase), C-terminal domain"/>
    <property type="match status" value="1"/>
</dbReference>
<comment type="similarity">
    <text evidence="3">Belongs to the HMBS family.</text>
</comment>
<dbReference type="PIRSF" id="PIRSF001438">
    <property type="entry name" value="4pyrrol_synth_OHMeBilane_synth"/>
    <property type="match status" value="1"/>
</dbReference>
<dbReference type="PROSITE" id="PS00533">
    <property type="entry name" value="PORPHOBILINOGEN_DEAM"/>
    <property type="match status" value="1"/>
</dbReference>
<evidence type="ECO:0000313" key="13">
    <source>
        <dbReference type="Proteomes" id="UP000287361"/>
    </source>
</evidence>
<proteinExistence type="inferred from homology"/>
<keyword evidence="7" id="KW-0627">Porphyrin biosynthesis</keyword>
<comment type="caution">
    <text evidence="12">The sequence shown here is derived from an EMBL/GenBank/DDBJ whole genome shotgun (WGS) entry which is preliminary data.</text>
</comment>
<keyword evidence="6" id="KW-0808">Transferase</keyword>
<dbReference type="EMBL" id="BHVZ01000001">
    <property type="protein sequence ID" value="GCB28989.1"/>
    <property type="molecule type" value="Genomic_DNA"/>
</dbReference>
<comment type="cofactor">
    <cofactor evidence="1">
        <name>dipyrromethane</name>
        <dbReference type="ChEBI" id="CHEBI:60342"/>
    </cofactor>
</comment>
<dbReference type="InterPro" id="IPR022419">
    <property type="entry name" value="Porphobilin_deaminase_cofac_BS"/>
</dbReference>
<keyword evidence="13" id="KW-1185">Reference proteome</keyword>
<dbReference type="Gene3D" id="3.40.190.10">
    <property type="entry name" value="Periplasmic binding protein-like II"/>
    <property type="match status" value="2"/>
</dbReference>
<evidence type="ECO:0000256" key="5">
    <source>
        <dbReference type="ARBA" id="ARBA00012655"/>
    </source>
</evidence>
<sequence>MKKLRVGTRKSLLSARQTELALAALAKVHPALETEIVPFHTRGDLILDKPLWAISNQGKGVFASEFEEMLLRDEIDIAIHSGKDLPVLLADGLEIIGVLKRDDPRDVLVMPKGKKAEACKIIGTGSLRREQCAAKVFPWAECRLIRGNIQTRLQKLKDGEYDAILLAKAGLDRMGITEADGYAFRVLSPEEFLPAACQGIIVAEGKRELSSFVGAMTHLETQYIFETERAVLRLLGADCSAPVAAFAEMAGEVIRLRAMYGEGYAEGKAPVAARLQLAAEVVGRLRK</sequence>
<feature type="domain" description="Porphobilinogen deaminase N-terminal" evidence="10">
    <location>
        <begin position="4"/>
        <end position="207"/>
    </location>
</feature>
<evidence type="ECO:0000256" key="9">
    <source>
        <dbReference type="NCBIfam" id="TIGR00212"/>
    </source>
</evidence>
<evidence type="ECO:0000256" key="8">
    <source>
        <dbReference type="ARBA" id="ARBA00048169"/>
    </source>
</evidence>
<dbReference type="InterPro" id="IPR022417">
    <property type="entry name" value="Porphobilin_deaminase_N"/>
</dbReference>
<evidence type="ECO:0000313" key="12">
    <source>
        <dbReference type="EMBL" id="GCB28989.1"/>
    </source>
</evidence>
<gene>
    <name evidence="12" type="primary">hemC</name>
    <name evidence="12" type="ORF">KGMB03357_06500</name>
</gene>
<evidence type="ECO:0000256" key="3">
    <source>
        <dbReference type="ARBA" id="ARBA00005638"/>
    </source>
</evidence>
<feature type="domain" description="Porphobilinogen deaminase C-terminal" evidence="11">
    <location>
        <begin position="227"/>
        <end position="260"/>
    </location>
</feature>
<comment type="subunit">
    <text evidence="4">Monomer.</text>
</comment>
<dbReference type="InterPro" id="IPR022418">
    <property type="entry name" value="Porphobilinogen_deaminase_C"/>
</dbReference>
<dbReference type="PANTHER" id="PTHR11557:SF0">
    <property type="entry name" value="PORPHOBILINOGEN DEAMINASE"/>
    <property type="match status" value="1"/>
</dbReference>
<dbReference type="OrthoDB" id="9810298at2"/>
<dbReference type="GO" id="GO:0006783">
    <property type="term" value="P:heme biosynthetic process"/>
    <property type="evidence" value="ECO:0007669"/>
    <property type="project" value="TreeGrafter"/>
</dbReference>
<dbReference type="NCBIfam" id="TIGR00212">
    <property type="entry name" value="hemC"/>
    <property type="match status" value="1"/>
</dbReference>
<dbReference type="PANTHER" id="PTHR11557">
    <property type="entry name" value="PORPHOBILINOGEN DEAMINASE"/>
    <property type="match status" value="1"/>
</dbReference>
<dbReference type="PRINTS" id="PR00151">
    <property type="entry name" value="PORPHBDMNASE"/>
</dbReference>
<dbReference type="FunFam" id="3.40.190.10:FF:000005">
    <property type="entry name" value="Porphobilinogen deaminase"/>
    <property type="match status" value="1"/>
</dbReference>
<dbReference type="Gene3D" id="3.30.160.40">
    <property type="entry name" value="Porphobilinogen deaminase, C-terminal domain"/>
    <property type="match status" value="1"/>
</dbReference>
<dbReference type="SUPFAM" id="SSF53850">
    <property type="entry name" value="Periplasmic binding protein-like II"/>
    <property type="match status" value="1"/>
</dbReference>